<comment type="subcellular location">
    <subcellularLocation>
        <location evidence="1">Nucleus</location>
    </subcellularLocation>
</comment>
<feature type="region of interest" description="Disordered" evidence="4">
    <location>
        <begin position="156"/>
        <end position="185"/>
    </location>
</feature>
<protein>
    <submittedName>
        <fullName evidence="7">VQ motif-containing protein 11-like</fullName>
    </submittedName>
</protein>
<dbReference type="PaxDb" id="4097-A0A1S3YR70"/>
<dbReference type="AlphaFoldDB" id="A0A1S3YR70"/>
<dbReference type="PANTHER" id="PTHR33402:SF19">
    <property type="entry name" value="VQ MOTIF-CONTAINING PROTEIN 11"/>
    <property type="match status" value="1"/>
</dbReference>
<dbReference type="Pfam" id="PF05678">
    <property type="entry name" value="VQ"/>
    <property type="match status" value="1"/>
</dbReference>
<evidence type="ECO:0000313" key="6">
    <source>
        <dbReference type="Proteomes" id="UP000790787"/>
    </source>
</evidence>
<reference evidence="6" key="1">
    <citation type="journal article" date="2014" name="Nat. Commun.">
        <title>The tobacco genome sequence and its comparison with those of tomato and potato.</title>
        <authorList>
            <person name="Sierro N."/>
            <person name="Battey J.N."/>
            <person name="Ouadi S."/>
            <person name="Bakaher N."/>
            <person name="Bovet L."/>
            <person name="Willig A."/>
            <person name="Goepfert S."/>
            <person name="Peitsch M.C."/>
            <person name="Ivanov N.V."/>
        </authorList>
    </citation>
    <scope>NUCLEOTIDE SEQUENCE [LARGE SCALE GENOMIC DNA]</scope>
</reference>
<keyword evidence="6" id="KW-1185">Reference proteome</keyword>
<feature type="compositionally biased region" description="Low complexity" evidence="4">
    <location>
        <begin position="165"/>
        <end position="174"/>
    </location>
</feature>
<keyword evidence="2" id="KW-0597">Phosphoprotein</keyword>
<dbReference type="Proteomes" id="UP000790787">
    <property type="component" value="Chromosome 15"/>
</dbReference>
<dbReference type="InterPro" id="IPR008889">
    <property type="entry name" value="VQ"/>
</dbReference>
<dbReference type="KEGG" id="nta:107778903"/>
<feature type="compositionally biased region" description="Basic residues" evidence="4">
    <location>
        <begin position="82"/>
        <end position="91"/>
    </location>
</feature>
<sequence>MASSCHIPPHDQNNNQLHNVNNISSCSSPSNNISSNLDSNFTTFVQADPSNFRSVVQKLTGAASASRHPVVGKSNSGEKGPRRSTFKLHERRHSERKLENILTGKILSPPFNRQMVLMASPVSPLEMLTRGSPKSPMEELEERAIAEKGFYLHPSPLSTPRGIEPPELLPLFPLQSPTAKHHSSS</sequence>
<dbReference type="RefSeq" id="XP_016454714.1">
    <property type="nucleotide sequence ID" value="XM_016599228.2"/>
</dbReference>
<name>A0A1S3YR70_TOBAC</name>
<evidence type="ECO:0000313" key="7">
    <source>
        <dbReference type="RefSeq" id="XP_016454714.1"/>
    </source>
</evidence>
<dbReference type="OrthoDB" id="1918952at2759"/>
<proteinExistence type="predicted"/>
<keyword evidence="3" id="KW-0539">Nucleus</keyword>
<evidence type="ECO:0000256" key="1">
    <source>
        <dbReference type="ARBA" id="ARBA00004123"/>
    </source>
</evidence>
<organism evidence="6 7">
    <name type="scientific">Nicotiana tabacum</name>
    <name type="common">Common tobacco</name>
    <dbReference type="NCBI Taxonomy" id="4097"/>
    <lineage>
        <taxon>Eukaryota</taxon>
        <taxon>Viridiplantae</taxon>
        <taxon>Streptophyta</taxon>
        <taxon>Embryophyta</taxon>
        <taxon>Tracheophyta</taxon>
        <taxon>Spermatophyta</taxon>
        <taxon>Magnoliopsida</taxon>
        <taxon>eudicotyledons</taxon>
        <taxon>Gunneridae</taxon>
        <taxon>Pentapetalae</taxon>
        <taxon>asterids</taxon>
        <taxon>lamiids</taxon>
        <taxon>Solanales</taxon>
        <taxon>Solanaceae</taxon>
        <taxon>Nicotianoideae</taxon>
        <taxon>Nicotianeae</taxon>
        <taxon>Nicotiana</taxon>
    </lineage>
</organism>
<gene>
    <name evidence="7" type="primary">LOC107778903</name>
</gene>
<dbReference type="OMA" id="KSPHENE"/>
<feature type="domain" description="VQ" evidence="5">
    <location>
        <begin position="42"/>
        <end position="65"/>
    </location>
</feature>
<dbReference type="GeneID" id="107778903"/>
<dbReference type="PANTHER" id="PTHR33402">
    <property type="entry name" value="VQ MOTIF-CONTAINING PROTEIN 11-LIKE"/>
    <property type="match status" value="1"/>
</dbReference>
<evidence type="ECO:0000256" key="2">
    <source>
        <dbReference type="ARBA" id="ARBA00022553"/>
    </source>
</evidence>
<dbReference type="GO" id="GO:0005634">
    <property type="term" value="C:nucleus"/>
    <property type="evidence" value="ECO:0007669"/>
    <property type="project" value="UniProtKB-SubCell"/>
</dbReference>
<dbReference type="InterPro" id="IPR039611">
    <property type="entry name" value="VQ_4/11/13/19/31/33"/>
</dbReference>
<dbReference type="RefSeq" id="XP_016454714.1">
    <property type="nucleotide sequence ID" value="XM_016599228.1"/>
</dbReference>
<evidence type="ECO:0000259" key="5">
    <source>
        <dbReference type="Pfam" id="PF05678"/>
    </source>
</evidence>
<evidence type="ECO:0000256" key="4">
    <source>
        <dbReference type="SAM" id="MobiDB-lite"/>
    </source>
</evidence>
<evidence type="ECO:0000256" key="3">
    <source>
        <dbReference type="ARBA" id="ARBA00023242"/>
    </source>
</evidence>
<dbReference type="STRING" id="4097.A0A1S3YR70"/>
<reference evidence="7" key="2">
    <citation type="submission" date="2025-08" db="UniProtKB">
        <authorList>
            <consortium name="RefSeq"/>
        </authorList>
    </citation>
    <scope>IDENTIFICATION</scope>
    <source>
        <tissue evidence="7">Leaf</tissue>
    </source>
</reference>
<feature type="region of interest" description="Disordered" evidence="4">
    <location>
        <begin position="61"/>
        <end position="91"/>
    </location>
</feature>
<accession>A0A1S3YR70</accession>